<dbReference type="PANTHER" id="PTHR10157:SF23">
    <property type="entry name" value="MOXD1 HOMOLOG 1"/>
    <property type="match status" value="1"/>
</dbReference>
<feature type="domain" description="Copper type II ascorbate-dependent monooxygenase C-terminal" evidence="9">
    <location>
        <begin position="119"/>
        <end position="266"/>
    </location>
</feature>
<evidence type="ECO:0000313" key="10">
    <source>
        <dbReference type="EMBL" id="PNH04334.1"/>
    </source>
</evidence>
<name>A0A2J7ZVP0_9CHLO</name>
<reference evidence="10 11" key="1">
    <citation type="journal article" date="2017" name="Mol. Biol. Evol.">
        <title>The 4-celled Tetrabaena socialis nuclear genome reveals the essential components for genetic control of cell number at the origin of multicellularity in the volvocine lineage.</title>
        <authorList>
            <person name="Featherston J."/>
            <person name="Arakaki Y."/>
            <person name="Hanschen E.R."/>
            <person name="Ferris P.J."/>
            <person name="Michod R.E."/>
            <person name="Olson B.J.S.C."/>
            <person name="Nozaki H."/>
            <person name="Durand P.M."/>
        </authorList>
    </citation>
    <scope>NUCLEOTIDE SEQUENCE [LARGE SCALE GENOMIC DNA]</scope>
    <source>
        <strain evidence="10 11">NIES-571</strain>
    </source>
</reference>
<comment type="caution">
    <text evidence="10">The sequence shown here is derived from an EMBL/GenBank/DDBJ whole genome shotgun (WGS) entry which is preliminary data.</text>
</comment>
<evidence type="ECO:0000313" key="11">
    <source>
        <dbReference type="Proteomes" id="UP000236333"/>
    </source>
</evidence>
<dbReference type="EMBL" id="PGGS01000399">
    <property type="protein sequence ID" value="PNH04334.1"/>
    <property type="molecule type" value="Genomic_DNA"/>
</dbReference>
<dbReference type="GO" id="GO:0004500">
    <property type="term" value="F:dopamine beta-monooxygenase activity"/>
    <property type="evidence" value="ECO:0007669"/>
    <property type="project" value="InterPro"/>
</dbReference>
<dbReference type="PANTHER" id="PTHR10157">
    <property type="entry name" value="DOPAMINE BETA HYDROXYLASE RELATED"/>
    <property type="match status" value="1"/>
</dbReference>
<evidence type="ECO:0000256" key="1">
    <source>
        <dbReference type="ARBA" id="ARBA00022723"/>
    </source>
</evidence>
<evidence type="ECO:0000256" key="6">
    <source>
        <dbReference type="ARBA" id="ARBA00023180"/>
    </source>
</evidence>
<dbReference type="Pfam" id="PF01082">
    <property type="entry name" value="Cu2_monooxygen"/>
    <property type="match status" value="1"/>
</dbReference>
<dbReference type="Pfam" id="PF03712">
    <property type="entry name" value="Cu2_monoox_C"/>
    <property type="match status" value="2"/>
</dbReference>
<accession>A0A2J7ZVP0</accession>
<evidence type="ECO:0000256" key="7">
    <source>
        <dbReference type="SAM" id="MobiDB-lite"/>
    </source>
</evidence>
<gene>
    <name evidence="10" type="ORF">TSOC_009503</name>
</gene>
<keyword evidence="2" id="KW-0560">Oxidoreductase</keyword>
<dbReference type="SUPFAM" id="SSF49742">
    <property type="entry name" value="PHM/PNGase F"/>
    <property type="match status" value="4"/>
</dbReference>
<keyword evidence="11" id="KW-1185">Reference proteome</keyword>
<evidence type="ECO:0000256" key="5">
    <source>
        <dbReference type="ARBA" id="ARBA00023157"/>
    </source>
</evidence>
<evidence type="ECO:0000259" key="8">
    <source>
        <dbReference type="Pfam" id="PF01082"/>
    </source>
</evidence>
<keyword evidence="1" id="KW-0479">Metal-binding</keyword>
<dbReference type="OrthoDB" id="2013249at2759"/>
<feature type="domain" description="Copper type II ascorbate-dependent monooxygenase C-terminal" evidence="9">
    <location>
        <begin position="501"/>
        <end position="646"/>
    </location>
</feature>
<dbReference type="InterPro" id="IPR000323">
    <property type="entry name" value="Cu2_ascorb_mOase_N"/>
</dbReference>
<keyword evidence="5" id="KW-1015">Disulfide bond</keyword>
<dbReference type="InterPro" id="IPR024548">
    <property type="entry name" value="Cu2_monoox_C"/>
</dbReference>
<protein>
    <submittedName>
        <fullName evidence="10">MOXD1 1</fullName>
    </submittedName>
</protein>
<sequence length="748" mass="80584">MPNVTVPSNVTTNYLCTHVTLPHDRKYHTVGMRPITPSPLIHHMVLFACYRKPPSGSGVYSCLGTTAGPDCSEVYLVWTPGQMGTLLPLTVHYNNPNGLEGVVDASGLQVLYTPQLRQYDAGALTLGQPALVIPPGRPIVTPKPNVCPSTCTSRLRAPVRLLSNMLHMHTLGRAMSTQHIRNGTELPPVGSRRFYNFNFQSRDAVPLDTSILAPGDSLITTCSFDSTSRINFTTYGDSTQSEMCYNFMLYYPRDTNFTFCISLDMMDYLPEMNRVALCGGIAQANIINTALERMQQIQRQRPQDSVDIVGMPEAVPLLQAGAVVSVPPNDSVIVKPYGRQCPDMSWVGRRGPDAWLAVALSEGGGMIGADMMIVAGGGGPADDNSYGGEAAMSSSDGGGWRVIDAHSLEFAQPLRDKQQGEVPSAAAEARRGPEGAAPPTAAAAGTSPATEEAEGTVWVWAPGQMEFLLPPNIHYNNPNGVKGAVDDSGFQVLYTPQLRQYDAGVLTLGQRSLIIPPGQPISTQRPSVCPSTCTSRLRAPVRMLSSVLHMHVLGRAMSTQHIRNGTELPPVGSRRFFDFNFQNQEAVPLATSLLLPGDSLITTCSFDSTSRTNVTTYGDSTRDEMCYNFVLYYPRDPSFGFCFSMAMAGDPGSALCGGTDEEFAVFGALEQIRQAEAVGAVAVPSGPVDLAAIPAVSPLFKLGALVHVPPNDSIIVKPYGRDCPDMSYGLSLHEQREMALQALSEYGH</sequence>
<dbReference type="InterPro" id="IPR036939">
    <property type="entry name" value="Cu2_ascorb_mOase_N_sf"/>
</dbReference>
<evidence type="ECO:0000256" key="3">
    <source>
        <dbReference type="ARBA" id="ARBA00023008"/>
    </source>
</evidence>
<dbReference type="GO" id="GO:0005507">
    <property type="term" value="F:copper ion binding"/>
    <property type="evidence" value="ECO:0007669"/>
    <property type="project" value="InterPro"/>
</dbReference>
<dbReference type="InterPro" id="IPR008977">
    <property type="entry name" value="PHM/PNGase_F_dom_sf"/>
</dbReference>
<dbReference type="Gene3D" id="2.60.120.230">
    <property type="match status" value="2"/>
</dbReference>
<dbReference type="Gene3D" id="2.60.120.310">
    <property type="entry name" value="Copper type II, ascorbate-dependent monooxygenase, N-terminal domain"/>
    <property type="match status" value="1"/>
</dbReference>
<keyword evidence="6" id="KW-0325">Glycoprotein</keyword>
<proteinExistence type="predicted"/>
<dbReference type="AlphaFoldDB" id="A0A2J7ZVP0"/>
<dbReference type="InterPro" id="IPR000945">
    <property type="entry name" value="DBH-like"/>
</dbReference>
<feature type="compositionally biased region" description="Low complexity" evidence="7">
    <location>
        <begin position="434"/>
        <end position="450"/>
    </location>
</feature>
<feature type="region of interest" description="Disordered" evidence="7">
    <location>
        <begin position="414"/>
        <end position="453"/>
    </location>
</feature>
<dbReference type="PROSITE" id="PS00084">
    <property type="entry name" value="CU2_MONOOXYGENASE_1"/>
    <property type="match status" value="1"/>
</dbReference>
<evidence type="ECO:0000256" key="2">
    <source>
        <dbReference type="ARBA" id="ARBA00023002"/>
    </source>
</evidence>
<dbReference type="Proteomes" id="UP000236333">
    <property type="component" value="Unassembled WGS sequence"/>
</dbReference>
<keyword evidence="3" id="KW-0186">Copper</keyword>
<dbReference type="InterPro" id="IPR020611">
    <property type="entry name" value="Cu2_ascorb_mOase_CS-1"/>
</dbReference>
<dbReference type="InterPro" id="IPR014784">
    <property type="entry name" value="Cu2_ascorb_mOase-like_C"/>
</dbReference>
<evidence type="ECO:0000259" key="9">
    <source>
        <dbReference type="Pfam" id="PF03712"/>
    </source>
</evidence>
<organism evidence="10 11">
    <name type="scientific">Tetrabaena socialis</name>
    <dbReference type="NCBI Taxonomy" id="47790"/>
    <lineage>
        <taxon>Eukaryota</taxon>
        <taxon>Viridiplantae</taxon>
        <taxon>Chlorophyta</taxon>
        <taxon>core chlorophytes</taxon>
        <taxon>Chlorophyceae</taxon>
        <taxon>CS clade</taxon>
        <taxon>Chlamydomonadales</taxon>
        <taxon>Tetrabaenaceae</taxon>
        <taxon>Tetrabaena</taxon>
    </lineage>
</organism>
<keyword evidence="4" id="KW-0503">Monooxygenase</keyword>
<evidence type="ECO:0000256" key="4">
    <source>
        <dbReference type="ARBA" id="ARBA00023033"/>
    </source>
</evidence>
<feature type="domain" description="Copper type II ascorbate-dependent monooxygenase N-terminal" evidence="8">
    <location>
        <begin position="1"/>
        <end position="91"/>
    </location>
</feature>